<dbReference type="EMBL" id="JAAAJB010001472">
    <property type="protein sequence ID" value="KAG0247915.1"/>
    <property type="molecule type" value="Genomic_DNA"/>
</dbReference>
<dbReference type="InterPro" id="IPR011547">
    <property type="entry name" value="SLC26A/SulP_dom"/>
</dbReference>
<name>A0A9P6PK35_9FUNG</name>
<accession>A0A9P6PK35</accession>
<dbReference type="AlphaFoldDB" id="A0A9P6PK35"/>
<protein>
    <recommendedName>
        <fullName evidence="7">STAS domain-containing protein</fullName>
    </recommendedName>
</protein>
<evidence type="ECO:0000313" key="8">
    <source>
        <dbReference type="EMBL" id="KAG0247915.1"/>
    </source>
</evidence>
<keyword evidence="9" id="KW-1185">Reference proteome</keyword>
<keyword evidence="3 6" id="KW-1133">Transmembrane helix</keyword>
<evidence type="ECO:0000256" key="6">
    <source>
        <dbReference type="SAM" id="Phobius"/>
    </source>
</evidence>
<reference evidence="8" key="1">
    <citation type="journal article" date="2020" name="Fungal Divers.">
        <title>Resolving the Mortierellaceae phylogeny through synthesis of multi-gene phylogenetics and phylogenomics.</title>
        <authorList>
            <person name="Vandepol N."/>
            <person name="Liber J."/>
            <person name="Desiro A."/>
            <person name="Na H."/>
            <person name="Kennedy M."/>
            <person name="Barry K."/>
            <person name="Grigoriev I.V."/>
            <person name="Miller A.N."/>
            <person name="O'Donnell K."/>
            <person name="Stajich J.E."/>
            <person name="Bonito G."/>
        </authorList>
    </citation>
    <scope>NUCLEOTIDE SEQUENCE</scope>
    <source>
        <strain evidence="8">BC1065</strain>
    </source>
</reference>
<dbReference type="InterPro" id="IPR036513">
    <property type="entry name" value="STAS_dom_sf"/>
</dbReference>
<dbReference type="PROSITE" id="PS50801">
    <property type="entry name" value="STAS"/>
    <property type="match status" value="1"/>
</dbReference>
<sequence>VQCGVKTPFAGFVTGALVLLALFFLTPAFYWIPDASLCAVIVVAVSTLISPPSVFIQYYKVNLWDFLSAQISLWVTFLVSVEAGIGAGVAFSLVVLLYRVARPQLRNMRQLQDRPDVFIDESVGKNFDTVSAPHGILAFKIEEAAAFPNSDYFRDWVLNQVFKYTRFGGQRKEVKERNWSDDQELSIIRLRKEAHGADSNITDDDLPRLRAVVFDFSAVNNIDSTGLQGLFDLQENLQSYAGVEDYPELFFEVHFVSVQANVLQTLELSGITRSINPIALSKVDVVVDEEDEAAQPPQKKGFFGRLFSSSKSKNSGSDAHGGHSADIGHGPSARPAGPAPVLGSSPFLKEDGLVHLSIRDAIDAILVRQENWERSHPHAPDHPSQLHRLSSSNDSGLDSAAKQKEDKSEVDLV</sequence>
<dbReference type="CDD" id="cd07042">
    <property type="entry name" value="STAS_SulP_like_sulfate_transporter"/>
    <property type="match status" value="1"/>
</dbReference>
<feature type="compositionally biased region" description="Polar residues" evidence="5">
    <location>
        <begin position="387"/>
        <end position="396"/>
    </location>
</feature>
<keyword evidence="4 6" id="KW-0472">Membrane</keyword>
<dbReference type="SUPFAM" id="SSF52091">
    <property type="entry name" value="SpoIIaa-like"/>
    <property type="match status" value="1"/>
</dbReference>
<organism evidence="8 9">
    <name type="scientific">Actinomortierella ambigua</name>
    <dbReference type="NCBI Taxonomy" id="1343610"/>
    <lineage>
        <taxon>Eukaryota</taxon>
        <taxon>Fungi</taxon>
        <taxon>Fungi incertae sedis</taxon>
        <taxon>Mucoromycota</taxon>
        <taxon>Mortierellomycotina</taxon>
        <taxon>Mortierellomycetes</taxon>
        <taxon>Mortierellales</taxon>
        <taxon>Mortierellaceae</taxon>
        <taxon>Actinomortierella</taxon>
    </lineage>
</organism>
<dbReference type="Pfam" id="PF00916">
    <property type="entry name" value="Sulfate_transp"/>
    <property type="match status" value="1"/>
</dbReference>
<gene>
    <name evidence="8" type="ORF">DFQ27_001421</name>
</gene>
<feature type="transmembrane region" description="Helical" evidence="6">
    <location>
        <begin position="39"/>
        <end position="59"/>
    </location>
</feature>
<feature type="domain" description="STAS" evidence="7">
    <location>
        <begin position="126"/>
        <end position="294"/>
    </location>
</feature>
<dbReference type="InterPro" id="IPR002645">
    <property type="entry name" value="STAS_dom"/>
</dbReference>
<dbReference type="InterPro" id="IPR001902">
    <property type="entry name" value="SLC26A/SulP_fam"/>
</dbReference>
<evidence type="ECO:0000259" key="7">
    <source>
        <dbReference type="PROSITE" id="PS50801"/>
    </source>
</evidence>
<feature type="region of interest" description="Disordered" evidence="5">
    <location>
        <begin position="313"/>
        <end position="343"/>
    </location>
</feature>
<feature type="non-terminal residue" evidence="8">
    <location>
        <position position="1"/>
    </location>
</feature>
<comment type="caution">
    <text evidence="8">The sequence shown here is derived from an EMBL/GenBank/DDBJ whole genome shotgun (WGS) entry which is preliminary data.</text>
</comment>
<dbReference type="Pfam" id="PF01740">
    <property type="entry name" value="STAS"/>
    <property type="match status" value="1"/>
</dbReference>
<dbReference type="Proteomes" id="UP000807716">
    <property type="component" value="Unassembled WGS sequence"/>
</dbReference>
<comment type="subcellular location">
    <subcellularLocation>
        <location evidence="1">Membrane</location>
        <topology evidence="1">Multi-pass membrane protein</topology>
    </subcellularLocation>
</comment>
<feature type="compositionally biased region" description="Basic and acidic residues" evidence="5">
    <location>
        <begin position="401"/>
        <end position="413"/>
    </location>
</feature>
<feature type="transmembrane region" description="Helical" evidence="6">
    <location>
        <begin position="71"/>
        <end position="98"/>
    </location>
</feature>
<evidence type="ECO:0000313" key="9">
    <source>
        <dbReference type="Proteomes" id="UP000807716"/>
    </source>
</evidence>
<dbReference type="Gene3D" id="3.30.750.24">
    <property type="entry name" value="STAS domain"/>
    <property type="match status" value="1"/>
</dbReference>
<evidence type="ECO:0000256" key="4">
    <source>
        <dbReference type="ARBA" id="ARBA00023136"/>
    </source>
</evidence>
<feature type="region of interest" description="Disordered" evidence="5">
    <location>
        <begin position="373"/>
        <end position="413"/>
    </location>
</feature>
<evidence type="ECO:0000256" key="2">
    <source>
        <dbReference type="ARBA" id="ARBA00022692"/>
    </source>
</evidence>
<evidence type="ECO:0000256" key="3">
    <source>
        <dbReference type="ARBA" id="ARBA00022989"/>
    </source>
</evidence>
<dbReference type="PANTHER" id="PTHR11814">
    <property type="entry name" value="SULFATE TRANSPORTER"/>
    <property type="match status" value="1"/>
</dbReference>
<feature type="transmembrane region" description="Helical" evidence="6">
    <location>
        <begin position="12"/>
        <end position="32"/>
    </location>
</feature>
<evidence type="ECO:0000256" key="5">
    <source>
        <dbReference type="SAM" id="MobiDB-lite"/>
    </source>
</evidence>
<dbReference type="GO" id="GO:0055085">
    <property type="term" value="P:transmembrane transport"/>
    <property type="evidence" value="ECO:0007669"/>
    <property type="project" value="InterPro"/>
</dbReference>
<keyword evidence="2 6" id="KW-0812">Transmembrane</keyword>
<proteinExistence type="predicted"/>
<evidence type="ECO:0000256" key="1">
    <source>
        <dbReference type="ARBA" id="ARBA00004141"/>
    </source>
</evidence>
<dbReference type="GO" id="GO:0016020">
    <property type="term" value="C:membrane"/>
    <property type="evidence" value="ECO:0007669"/>
    <property type="project" value="UniProtKB-SubCell"/>
</dbReference>
<dbReference type="OrthoDB" id="288203at2759"/>